<dbReference type="CDD" id="cd01310">
    <property type="entry name" value="TatD_DNAse"/>
    <property type="match status" value="1"/>
</dbReference>
<evidence type="ECO:0000256" key="4">
    <source>
        <dbReference type="ARBA" id="ARBA00022801"/>
    </source>
</evidence>
<dbReference type="GO" id="GO:0005829">
    <property type="term" value="C:cytosol"/>
    <property type="evidence" value="ECO:0007669"/>
    <property type="project" value="TreeGrafter"/>
</dbReference>
<dbReference type="GO" id="GO:0046872">
    <property type="term" value="F:metal ion binding"/>
    <property type="evidence" value="ECO:0007669"/>
    <property type="project" value="UniProtKB-KW"/>
</dbReference>
<dbReference type="SUPFAM" id="SSF51556">
    <property type="entry name" value="Metallo-dependent hydrolases"/>
    <property type="match status" value="1"/>
</dbReference>
<dbReference type="InterPro" id="IPR001130">
    <property type="entry name" value="TatD-like"/>
</dbReference>
<name>A0A5N7CM51_PETAA</name>
<dbReference type="PANTHER" id="PTHR10060">
    <property type="entry name" value="TATD FAMILY DEOXYRIBONUCLEASE"/>
    <property type="match status" value="1"/>
</dbReference>
<sequence>MRHLWPSRTIYHSHPRTAALALLQPTVFDCQTRFHFFGKHRANSGILVKDNMTESTKAASLRFVDVAVTYTADQFQGIYRGKQYHESDFAEVLKRAKEYSCEKIMLTTMTLPGAHENLKIAREFPEMCTMTLGVHPYHAGEIYAENDGSKYLQDLRKLGETLRAENPSPLVAFGEVGLDYEYLDRADKETQKRAFRDQLDLAVEMQLPLFLHVRESCADFISIIRPYLSKLPRGGLVHSFAGSKEEMLQLVDLGFDISVNGVCFRTGDQLEMVRHIPLDKLQLETDAPWCEIQSNDVKIAPYLADARPLPPSRKHNKFVMGQMVKARNESCTIERVALVVAGLKGISLEEVSWAAWNNSVRMFGLGVQAQ</sequence>
<keyword evidence="4" id="KW-0378">Hydrolase</keyword>
<dbReference type="AlphaFoldDB" id="A0A5N7CM51"/>
<protein>
    <submittedName>
        <fullName evidence="5">Uncharacterized protein</fullName>
    </submittedName>
</protein>
<dbReference type="Gene3D" id="3.20.20.140">
    <property type="entry name" value="Metal-dependent hydrolases"/>
    <property type="match status" value="1"/>
</dbReference>
<evidence type="ECO:0000256" key="2">
    <source>
        <dbReference type="ARBA" id="ARBA00022722"/>
    </source>
</evidence>
<evidence type="ECO:0000256" key="1">
    <source>
        <dbReference type="ARBA" id="ARBA00009275"/>
    </source>
</evidence>
<proteinExistence type="inferred from homology"/>
<dbReference type="Proteomes" id="UP000326877">
    <property type="component" value="Unassembled WGS sequence"/>
</dbReference>
<gene>
    <name evidence="5" type="ORF">BDV23DRAFT_195773</name>
</gene>
<comment type="similarity">
    <text evidence="1">Belongs to the metallo-dependent hydrolases superfamily. TatD-type hydrolase family.</text>
</comment>
<evidence type="ECO:0000313" key="5">
    <source>
        <dbReference type="EMBL" id="KAE8394887.1"/>
    </source>
</evidence>
<dbReference type="GO" id="GO:0008296">
    <property type="term" value="F:3'-5'-DNA exonuclease activity"/>
    <property type="evidence" value="ECO:0007669"/>
    <property type="project" value="TreeGrafter"/>
</dbReference>
<organism evidence="5">
    <name type="scientific">Petromyces alliaceus</name>
    <name type="common">Aspergillus alliaceus</name>
    <dbReference type="NCBI Taxonomy" id="209559"/>
    <lineage>
        <taxon>Eukaryota</taxon>
        <taxon>Fungi</taxon>
        <taxon>Dikarya</taxon>
        <taxon>Ascomycota</taxon>
        <taxon>Pezizomycotina</taxon>
        <taxon>Eurotiomycetes</taxon>
        <taxon>Eurotiomycetidae</taxon>
        <taxon>Eurotiales</taxon>
        <taxon>Aspergillaceae</taxon>
        <taxon>Aspergillus</taxon>
        <taxon>Aspergillus subgen. Circumdati</taxon>
    </lineage>
</organism>
<evidence type="ECO:0000256" key="3">
    <source>
        <dbReference type="ARBA" id="ARBA00022723"/>
    </source>
</evidence>
<keyword evidence="2" id="KW-0540">Nuclease</keyword>
<dbReference type="Pfam" id="PF01026">
    <property type="entry name" value="TatD_DNase"/>
    <property type="match status" value="1"/>
</dbReference>
<dbReference type="InterPro" id="IPR050891">
    <property type="entry name" value="TatD-type_Hydrolase"/>
</dbReference>
<dbReference type="EMBL" id="ML735221">
    <property type="protein sequence ID" value="KAE8394887.1"/>
    <property type="molecule type" value="Genomic_DNA"/>
</dbReference>
<keyword evidence="3" id="KW-0479">Metal-binding</keyword>
<dbReference type="OrthoDB" id="6079689at2759"/>
<dbReference type="PANTHER" id="PTHR10060:SF15">
    <property type="entry name" value="DEOXYRIBONUCLEASE TATDN1"/>
    <property type="match status" value="1"/>
</dbReference>
<accession>A0A5N7CM51</accession>
<reference evidence="5" key="1">
    <citation type="submission" date="2019-04" db="EMBL/GenBank/DDBJ databases">
        <title>Friends and foes A comparative genomics studyof 23 Aspergillus species from section Flavi.</title>
        <authorList>
            <consortium name="DOE Joint Genome Institute"/>
            <person name="Kjaerbolling I."/>
            <person name="Vesth T."/>
            <person name="Frisvad J.C."/>
            <person name="Nybo J.L."/>
            <person name="Theobald S."/>
            <person name="Kildgaard S."/>
            <person name="Isbrandt T."/>
            <person name="Kuo A."/>
            <person name="Sato A."/>
            <person name="Lyhne E.K."/>
            <person name="Kogle M.E."/>
            <person name="Wiebenga A."/>
            <person name="Kun R.S."/>
            <person name="Lubbers R.J."/>
            <person name="Makela M.R."/>
            <person name="Barry K."/>
            <person name="Chovatia M."/>
            <person name="Clum A."/>
            <person name="Daum C."/>
            <person name="Haridas S."/>
            <person name="He G."/>
            <person name="LaButti K."/>
            <person name="Lipzen A."/>
            <person name="Mondo S."/>
            <person name="Riley R."/>
            <person name="Salamov A."/>
            <person name="Simmons B.A."/>
            <person name="Magnuson J.K."/>
            <person name="Henrissat B."/>
            <person name="Mortensen U.H."/>
            <person name="Larsen T.O."/>
            <person name="Devries R.P."/>
            <person name="Grigoriev I.V."/>
            <person name="Machida M."/>
            <person name="Baker S.E."/>
            <person name="Andersen M.R."/>
        </authorList>
    </citation>
    <scope>NUCLEOTIDE SEQUENCE [LARGE SCALE GENOMIC DNA]</scope>
    <source>
        <strain evidence="5">IBT 14317</strain>
    </source>
</reference>
<dbReference type="InterPro" id="IPR032466">
    <property type="entry name" value="Metal_Hydrolase"/>
</dbReference>